<dbReference type="SUPFAM" id="SSF51045">
    <property type="entry name" value="WW domain"/>
    <property type="match status" value="2"/>
</dbReference>
<feature type="region of interest" description="Disordered" evidence="1">
    <location>
        <begin position="1"/>
        <end position="112"/>
    </location>
</feature>
<evidence type="ECO:0000313" key="4">
    <source>
        <dbReference type="Proteomes" id="UP000230069"/>
    </source>
</evidence>
<evidence type="ECO:0000313" key="3">
    <source>
        <dbReference type="EMBL" id="PIA26404.1"/>
    </source>
</evidence>
<dbReference type="Proteomes" id="UP000230069">
    <property type="component" value="Unassembled WGS sequence"/>
</dbReference>
<dbReference type="InParanoid" id="A0A2G5C522"/>
<feature type="region of interest" description="Disordered" evidence="1">
    <location>
        <begin position="146"/>
        <end position="191"/>
    </location>
</feature>
<feature type="compositionally biased region" description="Low complexity" evidence="1">
    <location>
        <begin position="49"/>
        <end position="62"/>
    </location>
</feature>
<protein>
    <recommendedName>
        <fullName evidence="2">WW domain-containing protein</fullName>
    </recommendedName>
</protein>
<dbReference type="FunCoup" id="A0A2G5C522">
    <property type="interactions" value="679"/>
</dbReference>
<feature type="region of interest" description="Disordered" evidence="1">
    <location>
        <begin position="553"/>
        <end position="617"/>
    </location>
</feature>
<keyword evidence="4" id="KW-1185">Reference proteome</keyword>
<dbReference type="PROSITE" id="PS01159">
    <property type="entry name" value="WW_DOMAIN_1"/>
    <property type="match status" value="1"/>
</dbReference>
<dbReference type="PANTHER" id="PTHR47852">
    <property type="entry name" value="OS06G0298400 PROTEIN"/>
    <property type="match status" value="1"/>
</dbReference>
<dbReference type="EMBL" id="KZ305110">
    <property type="protein sequence ID" value="PIA26404.1"/>
    <property type="molecule type" value="Genomic_DNA"/>
</dbReference>
<dbReference type="STRING" id="218851.A0A2G5C522"/>
<evidence type="ECO:0000256" key="1">
    <source>
        <dbReference type="SAM" id="MobiDB-lite"/>
    </source>
</evidence>
<dbReference type="CDD" id="cd00201">
    <property type="entry name" value="WW"/>
    <property type="match status" value="2"/>
</dbReference>
<feature type="domain" description="WW" evidence="2">
    <location>
        <begin position="924"/>
        <end position="958"/>
    </location>
</feature>
<organism evidence="3 4">
    <name type="scientific">Aquilegia coerulea</name>
    <name type="common">Rocky mountain columbine</name>
    <dbReference type="NCBI Taxonomy" id="218851"/>
    <lineage>
        <taxon>Eukaryota</taxon>
        <taxon>Viridiplantae</taxon>
        <taxon>Streptophyta</taxon>
        <taxon>Embryophyta</taxon>
        <taxon>Tracheophyta</taxon>
        <taxon>Spermatophyta</taxon>
        <taxon>Magnoliopsida</taxon>
        <taxon>Ranunculales</taxon>
        <taxon>Ranunculaceae</taxon>
        <taxon>Thalictroideae</taxon>
        <taxon>Aquilegia</taxon>
    </lineage>
</organism>
<dbReference type="Gene3D" id="2.20.70.10">
    <property type="match status" value="2"/>
</dbReference>
<evidence type="ECO:0000259" key="2">
    <source>
        <dbReference type="PROSITE" id="PS50020"/>
    </source>
</evidence>
<dbReference type="InterPro" id="IPR036020">
    <property type="entry name" value="WW_dom_sf"/>
</dbReference>
<feature type="region of interest" description="Disordered" evidence="1">
    <location>
        <begin position="889"/>
        <end position="922"/>
    </location>
</feature>
<feature type="compositionally biased region" description="Basic and acidic residues" evidence="1">
    <location>
        <begin position="63"/>
        <end position="77"/>
    </location>
</feature>
<proteinExistence type="predicted"/>
<accession>A0A2G5C522</accession>
<feature type="domain" description="WW" evidence="2">
    <location>
        <begin position="195"/>
        <end position="229"/>
    </location>
</feature>
<gene>
    <name evidence="3" type="ORF">AQUCO_09300005v1</name>
</gene>
<dbReference type="InterPro" id="IPR001202">
    <property type="entry name" value="WW_dom"/>
</dbReference>
<name>A0A2G5C522_AQUCA</name>
<dbReference type="SMART" id="SM00456">
    <property type="entry name" value="WW"/>
    <property type="match status" value="2"/>
</dbReference>
<dbReference type="PROSITE" id="PS50020">
    <property type="entry name" value="WW_DOMAIN_2"/>
    <property type="match status" value="2"/>
</dbReference>
<dbReference type="AlphaFoldDB" id="A0A2G5C522"/>
<feature type="compositionally biased region" description="Polar residues" evidence="1">
    <location>
        <begin position="166"/>
        <end position="191"/>
    </location>
</feature>
<feature type="compositionally biased region" description="Pro residues" evidence="1">
    <location>
        <begin position="587"/>
        <end position="617"/>
    </location>
</feature>
<dbReference type="Pfam" id="PF00397">
    <property type="entry name" value="WW"/>
    <property type="match status" value="2"/>
</dbReference>
<sequence length="958" mass="105610">MGRRKERRAAASLGAGRRVKLDLFAEEPPLPISSNKNQFNEEEDEEDGVNNQNKINNNNNHVVNEEEGKGEKIEKESSSSSGKRQDNPLLLLGQYSDDEPNEDLIPVSAHSSSADLDAKVEEFVVEACGNLKDDVAEGFQHFKQDELDKEYSQSNTAKDLEDNKIQESASVPLNDPQESTGLASDPSTSGMQTTEEVIFGWKLVIHEETNQYYYWNIETGETSWEAPAIFAQGMEVGTEQKALPVIEEREGTFSNTTAYDTLHTEPVVYSSVPAGDQCNGAAFISNDEEKCKPSHQAEIVKKGHTEENLVVVNPELNSGIHTEVISTEIRTNPVSKCVDEHILVANGHPEAGLAHPTQLVSYAESLIQRLKDLERSDIQLQGWDWISRYILEIEMRLSDFNSLLVYGSSLFPFWMHSEEKLRGLECAINDHISQLTMSGQTNRGTGSTPHLSIEGDSELNVANQTLVPSCSSPNIDTAIIQKEADDKITLDDATFVKGNIPAVNETVHPKEFVLQSVSSAVEDEDMDVDMEVEDETPINGQRSRDALGAKFFSPPEQFIQPDLPRDLPPSVLETEYDVPPPPDEEWIPPPPPDAEPVPPPPPPPDEPPSPTYIPQPPYSEAVPYLPYTAQYNMSYPLSGSEYYGPVTTEVPSLNYYAHAEEPQAVESQSVQYFDAVSATTSTIVNPMDPLVYYGLPSGPAPLVPSMIYGESGSLSCHNATAEQKKTLTSLAESESSLLPNLKGDSVAFAVSQETEKLAEQAAPLSATVQATTTTAPVPSTIAISGAISQPTSAAKAPTKVAGMRIKKRTIGVTPTLRSNKKVSSLVDKWKAAKEELHEDEEDEPKNAYEMLERKRQREIEAWRAQQIASGEAKDNANFQPLGGDWRERVKKRRRAKSSIGESVQSLPDASMDGKQPPDLIELSKDLPPGWQVYWDESSQKPYYGNTITSETTWTRPTQ</sequence>
<dbReference type="PANTHER" id="PTHR47852:SF2">
    <property type="entry name" value="WW DOMAIN-CONTAINING PROTEIN"/>
    <property type="match status" value="1"/>
</dbReference>
<dbReference type="OrthoDB" id="2367685at2759"/>
<reference evidence="3 4" key="1">
    <citation type="submission" date="2017-09" db="EMBL/GenBank/DDBJ databases">
        <title>WGS assembly of Aquilegia coerulea Goldsmith.</title>
        <authorList>
            <person name="Hodges S."/>
            <person name="Kramer E."/>
            <person name="Nordborg M."/>
            <person name="Tomkins J."/>
            <person name="Borevitz J."/>
            <person name="Derieg N."/>
            <person name="Yan J."/>
            <person name="Mihaltcheva S."/>
            <person name="Hayes R.D."/>
            <person name="Rokhsar D."/>
        </authorList>
    </citation>
    <scope>NUCLEOTIDE SEQUENCE [LARGE SCALE GENOMIC DNA]</scope>
    <source>
        <strain evidence="4">cv. Goldsmith</strain>
    </source>
</reference>